<comment type="similarity">
    <text evidence="3">Belongs to the archaeal Rpo3/eukaryotic RPB3 RNA polymerase subunit family.</text>
</comment>
<dbReference type="InterPro" id="IPR036643">
    <property type="entry name" value="RNApol_insert_sf"/>
</dbReference>
<comment type="caution">
    <text evidence="6">The sequence shown here is derived from an EMBL/GenBank/DDBJ whole genome shotgun (WGS) entry which is preliminary data.</text>
</comment>
<dbReference type="Proteomes" id="UP001489004">
    <property type="component" value="Unassembled WGS sequence"/>
</dbReference>
<keyword evidence="7" id="KW-1185">Reference proteome</keyword>
<dbReference type="Gene3D" id="3.30.1360.10">
    <property type="entry name" value="RNA polymerase, RBP11-like subunit"/>
    <property type="match status" value="1"/>
</dbReference>
<evidence type="ECO:0000313" key="6">
    <source>
        <dbReference type="EMBL" id="KAK9804348.1"/>
    </source>
</evidence>
<keyword evidence="1" id="KW-0240">DNA-directed RNA polymerase</keyword>
<dbReference type="AlphaFoldDB" id="A0AAW1P2U1"/>
<dbReference type="InterPro" id="IPR022842">
    <property type="entry name" value="RNAP_Rpo3/Rpb3/RPAC1"/>
</dbReference>
<dbReference type="InterPro" id="IPR001514">
    <property type="entry name" value="DNA-dir_RNA_pol_30-40kDasu_CS"/>
</dbReference>
<dbReference type="InterPro" id="IPR011263">
    <property type="entry name" value="DNA-dir_RNA_pol_RpoA/D/Rpb3"/>
</dbReference>
<name>A0AAW1P2U1_9CHLO</name>
<protein>
    <recommendedName>
        <fullName evidence="4">Plastid-encoded RNA polymerase subunit alpha</fullName>
    </recommendedName>
</protein>
<sequence>MASIRKTYRRTPKVELRSLTEESCEFVLSNTDVSMANALRRVFISWVPTIAIDLVEITTNTTVLNDEFIAHRLGLLPLVSSRVKEMKSPFESGEDDDWTDVEFHLNVKCTGDDTMDVTSNDIQCDPRHPDVRPVTDPEGKGILIVKLRKNQELNLTAIARKGIGKDHAKWSPVATTFFQFMPEIHINQALMETLTLEQKQEWIDSSPTKVFRLNPITRQVEVENAEAYMYDGECIAKAEELGKPGLVDIHQRQDMFIFKVESTGALKPDAIVVMGLDVLLNKTHDLIESLETEAQSHAAQAGGLDS</sequence>
<dbReference type="GO" id="GO:0005665">
    <property type="term" value="C:RNA polymerase II, core complex"/>
    <property type="evidence" value="ECO:0007669"/>
    <property type="project" value="TreeGrafter"/>
</dbReference>
<keyword evidence="2" id="KW-0804">Transcription</keyword>
<dbReference type="EMBL" id="JALJOR010000018">
    <property type="protein sequence ID" value="KAK9804348.1"/>
    <property type="molecule type" value="Genomic_DNA"/>
</dbReference>
<dbReference type="HAMAP" id="MF_00320">
    <property type="entry name" value="RNApol_arch_Rpo3"/>
    <property type="match status" value="1"/>
</dbReference>
<dbReference type="PANTHER" id="PTHR11800">
    <property type="entry name" value="DNA-DIRECTED RNA POLYMERASE"/>
    <property type="match status" value="1"/>
</dbReference>
<dbReference type="Pfam" id="PF01193">
    <property type="entry name" value="RNA_pol_L"/>
    <property type="match status" value="1"/>
</dbReference>
<dbReference type="SMART" id="SM00662">
    <property type="entry name" value="RPOLD"/>
    <property type="match status" value="1"/>
</dbReference>
<evidence type="ECO:0000259" key="5">
    <source>
        <dbReference type="SMART" id="SM00662"/>
    </source>
</evidence>
<evidence type="ECO:0000256" key="1">
    <source>
        <dbReference type="ARBA" id="ARBA00022478"/>
    </source>
</evidence>
<dbReference type="InterPro" id="IPR050518">
    <property type="entry name" value="Rpo3/RPB3_RNA_Pol_subunit"/>
</dbReference>
<dbReference type="PROSITE" id="PS00446">
    <property type="entry name" value="RNA_POL_D_30KD"/>
    <property type="match status" value="1"/>
</dbReference>
<proteinExistence type="inferred from homology"/>
<dbReference type="GO" id="GO:0006366">
    <property type="term" value="P:transcription by RNA polymerase II"/>
    <property type="evidence" value="ECO:0007669"/>
    <property type="project" value="TreeGrafter"/>
</dbReference>
<dbReference type="SUPFAM" id="SSF56553">
    <property type="entry name" value="Insert subdomain of RNA polymerase alpha subunit"/>
    <property type="match status" value="1"/>
</dbReference>
<dbReference type="GO" id="GO:0046983">
    <property type="term" value="F:protein dimerization activity"/>
    <property type="evidence" value="ECO:0007669"/>
    <property type="project" value="InterPro"/>
</dbReference>
<dbReference type="Gene3D" id="2.170.120.12">
    <property type="entry name" value="DNA-directed RNA polymerase, insert domain"/>
    <property type="match status" value="1"/>
</dbReference>
<evidence type="ECO:0000256" key="4">
    <source>
        <dbReference type="ARBA" id="ARBA00031776"/>
    </source>
</evidence>
<dbReference type="GO" id="GO:0003677">
    <property type="term" value="F:DNA binding"/>
    <property type="evidence" value="ECO:0007669"/>
    <property type="project" value="InterPro"/>
</dbReference>
<dbReference type="PANTHER" id="PTHR11800:SF2">
    <property type="entry name" value="DNA-DIRECTED RNA POLYMERASE II SUBUNIT RPB3"/>
    <property type="match status" value="1"/>
</dbReference>
<dbReference type="NCBIfam" id="NF001988">
    <property type="entry name" value="PRK00783.1"/>
    <property type="match status" value="1"/>
</dbReference>
<organism evidence="6 7">
    <name type="scientific">[Myrmecia] bisecta</name>
    <dbReference type="NCBI Taxonomy" id="41462"/>
    <lineage>
        <taxon>Eukaryota</taxon>
        <taxon>Viridiplantae</taxon>
        <taxon>Chlorophyta</taxon>
        <taxon>core chlorophytes</taxon>
        <taxon>Trebouxiophyceae</taxon>
        <taxon>Trebouxiales</taxon>
        <taxon>Trebouxiaceae</taxon>
        <taxon>Myrmecia</taxon>
    </lineage>
</organism>
<dbReference type="CDD" id="cd07031">
    <property type="entry name" value="RNAP_II_RPB3"/>
    <property type="match status" value="1"/>
</dbReference>
<reference evidence="6 7" key="1">
    <citation type="journal article" date="2024" name="Nat. Commun.">
        <title>Phylogenomics reveals the evolutionary origins of lichenization in chlorophyte algae.</title>
        <authorList>
            <person name="Puginier C."/>
            <person name="Libourel C."/>
            <person name="Otte J."/>
            <person name="Skaloud P."/>
            <person name="Haon M."/>
            <person name="Grisel S."/>
            <person name="Petersen M."/>
            <person name="Berrin J.G."/>
            <person name="Delaux P.M."/>
            <person name="Dal Grande F."/>
            <person name="Keller J."/>
        </authorList>
    </citation>
    <scope>NUCLEOTIDE SEQUENCE [LARGE SCALE GENOMIC DNA]</scope>
    <source>
        <strain evidence="6 7">SAG 2043</strain>
    </source>
</reference>
<dbReference type="SUPFAM" id="SSF55257">
    <property type="entry name" value="RBP11-like subunits of RNA polymerase"/>
    <property type="match status" value="1"/>
</dbReference>
<feature type="domain" description="DNA-directed RNA polymerase RpoA/D/Rpb3-type" evidence="5">
    <location>
        <begin position="23"/>
        <end position="289"/>
    </location>
</feature>
<evidence type="ECO:0000256" key="3">
    <source>
        <dbReference type="ARBA" id="ARBA00025804"/>
    </source>
</evidence>
<accession>A0AAW1P2U1</accession>
<evidence type="ECO:0000256" key="2">
    <source>
        <dbReference type="ARBA" id="ARBA00023163"/>
    </source>
</evidence>
<dbReference type="InterPro" id="IPR036603">
    <property type="entry name" value="RBP11-like"/>
</dbReference>
<dbReference type="GO" id="GO:0003899">
    <property type="term" value="F:DNA-directed RNA polymerase activity"/>
    <property type="evidence" value="ECO:0007669"/>
    <property type="project" value="InterPro"/>
</dbReference>
<dbReference type="Pfam" id="PF01000">
    <property type="entry name" value="RNA_pol_A_bac"/>
    <property type="match status" value="1"/>
</dbReference>
<evidence type="ECO:0000313" key="7">
    <source>
        <dbReference type="Proteomes" id="UP001489004"/>
    </source>
</evidence>
<dbReference type="InterPro" id="IPR011262">
    <property type="entry name" value="DNA-dir_RNA_pol_insert"/>
</dbReference>
<gene>
    <name evidence="6" type="ORF">WJX72_008349</name>
</gene>